<proteinExistence type="predicted"/>
<protein>
    <submittedName>
        <fullName evidence="1">Uncharacterized protein</fullName>
    </submittedName>
</protein>
<gene>
    <name evidence="1" type="ORF">CLCOL_12850</name>
</gene>
<evidence type="ECO:0000313" key="2">
    <source>
        <dbReference type="Proteomes" id="UP000075374"/>
    </source>
</evidence>
<name>A0A151ANF0_9CLOT</name>
<reference evidence="1 2" key="1">
    <citation type="submission" date="2016-02" db="EMBL/GenBank/DDBJ databases">
        <title>Genome sequence of Clostridium colicanis DSM 13634.</title>
        <authorList>
            <person name="Poehlein A."/>
            <person name="Daniel R."/>
        </authorList>
    </citation>
    <scope>NUCLEOTIDE SEQUENCE [LARGE SCALE GENOMIC DNA]</scope>
    <source>
        <strain evidence="1 2">DSM 13634</strain>
    </source>
</reference>
<accession>A0A151ANF0</accession>
<evidence type="ECO:0000313" key="1">
    <source>
        <dbReference type="EMBL" id="KYH29148.1"/>
    </source>
</evidence>
<keyword evidence="2" id="KW-1185">Reference proteome</keyword>
<dbReference type="AlphaFoldDB" id="A0A151ANF0"/>
<organism evidence="1 2">
    <name type="scientific">Clostridium colicanis DSM 13634</name>
    <dbReference type="NCBI Taxonomy" id="1121305"/>
    <lineage>
        <taxon>Bacteria</taxon>
        <taxon>Bacillati</taxon>
        <taxon>Bacillota</taxon>
        <taxon>Clostridia</taxon>
        <taxon>Eubacteriales</taxon>
        <taxon>Clostridiaceae</taxon>
        <taxon>Clostridium</taxon>
    </lineage>
</organism>
<sequence>METSCASDRKNPATLNIDTISILDATIERVFTSGNSRYITISYVFINEYSMVYKNYITLVVGPDTLILNPFGESFPFNSLRPKLFVDADFSRTMTFSIPPQARAFKIIVNYKNWPFNSRFFTLLDVDYNNRLIYTGMADDIYSQIKFTINDSTQILDNTAKIIKLEDLNPGEAVKIDYATFMTSSIPPQTTAFRIQTV</sequence>
<comment type="caution">
    <text evidence="1">The sequence shown here is derived from an EMBL/GenBank/DDBJ whole genome shotgun (WGS) entry which is preliminary data.</text>
</comment>
<dbReference type="PATRIC" id="fig|1121305.3.peg.1287"/>
<dbReference type="RefSeq" id="WP_061858152.1">
    <property type="nucleotide sequence ID" value="NZ_LTBB01000005.1"/>
</dbReference>
<dbReference type="EMBL" id="LTBB01000005">
    <property type="protein sequence ID" value="KYH29148.1"/>
    <property type="molecule type" value="Genomic_DNA"/>
</dbReference>
<dbReference type="Proteomes" id="UP000075374">
    <property type="component" value="Unassembled WGS sequence"/>
</dbReference>